<evidence type="ECO:0000259" key="1">
    <source>
        <dbReference type="Pfam" id="PF13649"/>
    </source>
</evidence>
<proteinExistence type="predicted"/>
<dbReference type="OrthoDB" id="6129006at2759"/>
<protein>
    <recommendedName>
        <fullName evidence="1">Methyltransferase domain-containing protein</fullName>
    </recommendedName>
</protein>
<feature type="domain" description="Methyltransferase" evidence="1">
    <location>
        <begin position="261"/>
        <end position="350"/>
    </location>
</feature>
<dbReference type="InterPro" id="IPR041698">
    <property type="entry name" value="Methyltransf_25"/>
</dbReference>
<dbReference type="SUPFAM" id="SSF53335">
    <property type="entry name" value="S-adenosyl-L-methionine-dependent methyltransferases"/>
    <property type="match status" value="1"/>
</dbReference>
<sequence length="397" mass="44950">MADKNAPVLTDAIKSYDGIFKGMYDDNLREKFLLIRRLLAEGQIKKAQALLKESLSESGEHSSDRSTLELLKYELDRYITFHITNTGEIVNNVNWTEINTRKLERLTEKHWTLPQSVFFLTFNVGPSKYRLVGRKIFSDLWIQNRIPEIHCSFISAGMILGVFSDQRITETFVNVFYHPLTNGEKLRVMKDITDRKIDKVEIVFPFSLLRESTRKELCSPSEGWVVDDAFDVMLGCGEERIRAYTIKFLKTLSSQKLVLFDPACSTGVFLSTLKKSFPESFTIGQDLSKQMVGFSKTRVDEVHCGNAMEPKISPASADVVFIRFLNSEVVTSAEAEQLIGALLPTVKKGGYMVIFGHTPVLLSSANFSLIGNFVVKQCIGIADDKSGIFQYYTLQRQ</sequence>
<evidence type="ECO:0000313" key="3">
    <source>
        <dbReference type="Proteomes" id="UP000507470"/>
    </source>
</evidence>
<dbReference type="Pfam" id="PF13649">
    <property type="entry name" value="Methyltransf_25"/>
    <property type="match status" value="1"/>
</dbReference>
<dbReference type="Proteomes" id="UP000507470">
    <property type="component" value="Unassembled WGS sequence"/>
</dbReference>
<keyword evidence="3" id="KW-1185">Reference proteome</keyword>
<evidence type="ECO:0000313" key="2">
    <source>
        <dbReference type="EMBL" id="CAC5390678.1"/>
    </source>
</evidence>
<dbReference type="Gene3D" id="3.40.50.150">
    <property type="entry name" value="Vaccinia Virus protein VP39"/>
    <property type="match status" value="1"/>
</dbReference>
<dbReference type="EMBL" id="CACVKT020004598">
    <property type="protein sequence ID" value="CAC5390678.1"/>
    <property type="molecule type" value="Genomic_DNA"/>
</dbReference>
<accession>A0A6J8C2P8</accession>
<name>A0A6J8C2P8_MYTCO</name>
<organism evidence="2 3">
    <name type="scientific">Mytilus coruscus</name>
    <name type="common">Sea mussel</name>
    <dbReference type="NCBI Taxonomy" id="42192"/>
    <lineage>
        <taxon>Eukaryota</taxon>
        <taxon>Metazoa</taxon>
        <taxon>Spiralia</taxon>
        <taxon>Lophotrochozoa</taxon>
        <taxon>Mollusca</taxon>
        <taxon>Bivalvia</taxon>
        <taxon>Autobranchia</taxon>
        <taxon>Pteriomorphia</taxon>
        <taxon>Mytilida</taxon>
        <taxon>Mytiloidea</taxon>
        <taxon>Mytilidae</taxon>
        <taxon>Mytilinae</taxon>
        <taxon>Mytilus</taxon>
    </lineage>
</organism>
<reference evidence="2 3" key="1">
    <citation type="submission" date="2020-06" db="EMBL/GenBank/DDBJ databases">
        <authorList>
            <person name="Li R."/>
            <person name="Bekaert M."/>
        </authorList>
    </citation>
    <scope>NUCLEOTIDE SEQUENCE [LARGE SCALE GENOMIC DNA]</scope>
    <source>
        <strain evidence="3">wild</strain>
    </source>
</reference>
<gene>
    <name evidence="2" type="ORF">MCOR_25763</name>
</gene>
<dbReference type="AlphaFoldDB" id="A0A6J8C2P8"/>
<dbReference type="InterPro" id="IPR029063">
    <property type="entry name" value="SAM-dependent_MTases_sf"/>
</dbReference>